<reference evidence="1" key="1">
    <citation type="submission" date="2023-01" db="EMBL/GenBank/DDBJ databases">
        <authorList>
            <person name="Van Ghelder C."/>
            <person name="Rancurel C."/>
        </authorList>
    </citation>
    <scope>NUCLEOTIDE SEQUENCE</scope>
    <source>
        <strain evidence="1">CNCM I-4278</strain>
    </source>
</reference>
<protein>
    <submittedName>
        <fullName evidence="1">Uncharacterized protein</fullName>
    </submittedName>
</protein>
<name>A0A9W4XDS3_9PLEO</name>
<dbReference type="Proteomes" id="UP001152607">
    <property type="component" value="Unassembled WGS sequence"/>
</dbReference>
<sequence length="130" mass="14875">MLRADDAQYHHLRIRVVDDIMANHSSDREFKVMESAELKQMNYRSQVAYNLQHTHDSICKGGLFAHGNTPMQKQLQVASIALGYVMEMIVEEEDSKSSNSWIQVPASELEGFIKTMLSTQHQQPEAKVRI</sequence>
<keyword evidence="2" id="KW-1185">Reference proteome</keyword>
<accession>A0A9W4XDS3</accession>
<organism evidence="1 2">
    <name type="scientific">Periconia digitata</name>
    <dbReference type="NCBI Taxonomy" id="1303443"/>
    <lineage>
        <taxon>Eukaryota</taxon>
        <taxon>Fungi</taxon>
        <taxon>Dikarya</taxon>
        <taxon>Ascomycota</taxon>
        <taxon>Pezizomycotina</taxon>
        <taxon>Dothideomycetes</taxon>
        <taxon>Pleosporomycetidae</taxon>
        <taxon>Pleosporales</taxon>
        <taxon>Massarineae</taxon>
        <taxon>Periconiaceae</taxon>
        <taxon>Periconia</taxon>
    </lineage>
</organism>
<dbReference type="AlphaFoldDB" id="A0A9W4XDS3"/>
<comment type="caution">
    <text evidence="1">The sequence shown here is derived from an EMBL/GenBank/DDBJ whole genome shotgun (WGS) entry which is preliminary data.</text>
</comment>
<dbReference type="EMBL" id="CAOQHR010000001">
    <property type="protein sequence ID" value="CAI6256655.1"/>
    <property type="molecule type" value="Genomic_DNA"/>
</dbReference>
<evidence type="ECO:0000313" key="1">
    <source>
        <dbReference type="EMBL" id="CAI6256655.1"/>
    </source>
</evidence>
<evidence type="ECO:0000313" key="2">
    <source>
        <dbReference type="Proteomes" id="UP001152607"/>
    </source>
</evidence>
<gene>
    <name evidence="1" type="ORF">PDIGIT_LOCUS1182</name>
</gene>
<proteinExistence type="predicted"/>